<dbReference type="OrthoDB" id="3047961at2759"/>
<feature type="transmembrane region" description="Helical" evidence="1">
    <location>
        <begin position="98"/>
        <end position="116"/>
    </location>
</feature>
<name>A0A8H6XW82_9AGAR</name>
<accession>A0A8H6XW82</accession>
<dbReference type="InterPro" id="IPR045338">
    <property type="entry name" value="DUF6535"/>
</dbReference>
<dbReference type="AlphaFoldDB" id="A0A8H6XW82"/>
<keyword evidence="1" id="KW-0472">Membrane</keyword>
<comment type="caution">
    <text evidence="3">The sequence shown here is derived from an EMBL/GenBank/DDBJ whole genome shotgun (WGS) entry which is preliminary data.</text>
</comment>
<feature type="transmembrane region" description="Helical" evidence="1">
    <location>
        <begin position="221"/>
        <end position="245"/>
    </location>
</feature>
<evidence type="ECO:0000259" key="2">
    <source>
        <dbReference type="Pfam" id="PF20153"/>
    </source>
</evidence>
<keyword evidence="4" id="KW-1185">Reference proteome</keyword>
<organism evidence="3 4">
    <name type="scientific">Mycena venus</name>
    <dbReference type="NCBI Taxonomy" id="2733690"/>
    <lineage>
        <taxon>Eukaryota</taxon>
        <taxon>Fungi</taxon>
        <taxon>Dikarya</taxon>
        <taxon>Basidiomycota</taxon>
        <taxon>Agaricomycotina</taxon>
        <taxon>Agaricomycetes</taxon>
        <taxon>Agaricomycetidae</taxon>
        <taxon>Agaricales</taxon>
        <taxon>Marasmiineae</taxon>
        <taxon>Mycenaceae</taxon>
        <taxon>Mycena</taxon>
    </lineage>
</organism>
<feature type="domain" description="DUF6535" evidence="2">
    <location>
        <begin position="73"/>
        <end position="123"/>
    </location>
</feature>
<protein>
    <recommendedName>
        <fullName evidence="2">DUF6535 domain-containing protein</fullName>
    </recommendedName>
</protein>
<keyword evidence="1" id="KW-1133">Transmembrane helix</keyword>
<feature type="domain" description="DUF6535" evidence="2">
    <location>
        <begin position="131"/>
        <end position="215"/>
    </location>
</feature>
<sequence>MDSNPSGAEMLNGLGFPSENDRLITALQTCFSDLVKNQKEQARRQDEQAEKLQQAVEALKPKVPITDRKTAFWNAYKTLADEHDGEFQRKYSTDLDTALIFAGLFSAVDSAFIIQIQPDIHPQGTPILVLIAQNLLYISLFSTLLAALLAVLGKQWLMYYLAAGERGSLEARGLERQRKFDGLRQWKFDTVMQVFPLLLQAGLLLFSTALSIYLRTIHKSLATIVLFFTAFGFLLYAALLVSAVAAPDSPFQTPLAALVMQLIPTALWTKLKTLRCPVLSLPCRIIRHLSAIFAQSVSRSQILLPLFLKPAAKKSSPTPDGPTPIFDAPFPEPSPEVPAVSWVLEASTDPRVIDLAVTMVSHLQWPGTMDTRPHLNRLCDGLLACFDFLSDGSTHVLFKLHDGMALQALHLGKAYCTLRWIPRLGEPNHPKFSYAYPYIDELSPELANVVRNLAGEPTVISRVDSTSRYKHLKHFLAQFNDETPCLDDQSFTDYLFCVLSFLSSISPHDVVWMEKSQFKGKLFEQMISALLASLQTNQISMDTAAKLLDLTTQLANTHFFVEP</sequence>
<evidence type="ECO:0000256" key="1">
    <source>
        <dbReference type="SAM" id="Phobius"/>
    </source>
</evidence>
<feature type="transmembrane region" description="Helical" evidence="1">
    <location>
        <begin position="194"/>
        <end position="214"/>
    </location>
</feature>
<evidence type="ECO:0000313" key="3">
    <source>
        <dbReference type="EMBL" id="KAF7348698.1"/>
    </source>
</evidence>
<dbReference type="Pfam" id="PF20153">
    <property type="entry name" value="DUF6535"/>
    <property type="match status" value="2"/>
</dbReference>
<feature type="transmembrane region" description="Helical" evidence="1">
    <location>
        <begin position="128"/>
        <end position="152"/>
    </location>
</feature>
<evidence type="ECO:0000313" key="4">
    <source>
        <dbReference type="Proteomes" id="UP000620124"/>
    </source>
</evidence>
<gene>
    <name evidence="3" type="ORF">MVEN_01388600</name>
</gene>
<proteinExistence type="predicted"/>
<keyword evidence="1" id="KW-0812">Transmembrane</keyword>
<dbReference type="EMBL" id="JACAZI010000011">
    <property type="protein sequence ID" value="KAF7348698.1"/>
    <property type="molecule type" value="Genomic_DNA"/>
</dbReference>
<reference evidence="3" key="1">
    <citation type="submission" date="2020-05" db="EMBL/GenBank/DDBJ databases">
        <title>Mycena genomes resolve the evolution of fungal bioluminescence.</title>
        <authorList>
            <person name="Tsai I.J."/>
        </authorList>
    </citation>
    <scope>NUCLEOTIDE SEQUENCE</scope>
    <source>
        <strain evidence="3">CCC161011</strain>
    </source>
</reference>
<dbReference type="Proteomes" id="UP000620124">
    <property type="component" value="Unassembled WGS sequence"/>
</dbReference>